<evidence type="ECO:0000313" key="8">
    <source>
        <dbReference type="EMBL" id="OAN17708.1"/>
    </source>
</evidence>
<dbReference type="RefSeq" id="WP_068326885.1">
    <property type="nucleotide sequence ID" value="NZ_LVHF01000012.1"/>
</dbReference>
<evidence type="ECO:0000256" key="7">
    <source>
        <dbReference type="RuleBase" id="RU000382"/>
    </source>
</evidence>
<dbReference type="EMBL" id="LVHF01000012">
    <property type="protein sequence ID" value="OAN17708.1"/>
    <property type="molecule type" value="Genomic_DNA"/>
</dbReference>
<dbReference type="STRING" id="858640.A3K86_01960"/>
<evidence type="ECO:0000256" key="3">
    <source>
        <dbReference type="ARBA" id="ARBA00022793"/>
    </source>
</evidence>
<dbReference type="Proteomes" id="UP000078503">
    <property type="component" value="Unassembled WGS sequence"/>
</dbReference>
<dbReference type="GO" id="GO:0005737">
    <property type="term" value="C:cytoplasm"/>
    <property type="evidence" value="ECO:0007669"/>
    <property type="project" value="TreeGrafter"/>
</dbReference>
<evidence type="ECO:0000256" key="4">
    <source>
        <dbReference type="ARBA" id="ARBA00022898"/>
    </source>
</evidence>
<keyword evidence="4 6" id="KW-0663">Pyridoxal phosphate</keyword>
<evidence type="ECO:0000256" key="5">
    <source>
        <dbReference type="ARBA" id="ARBA00023239"/>
    </source>
</evidence>
<protein>
    <submittedName>
        <fullName evidence="8">Glutamate decarboxylase</fullName>
    </submittedName>
</protein>
<comment type="caution">
    <text evidence="8">The sequence shown here is derived from an EMBL/GenBank/DDBJ whole genome shotgun (WGS) entry which is preliminary data.</text>
</comment>
<proteinExistence type="inferred from homology"/>
<dbReference type="GO" id="GO:0019752">
    <property type="term" value="P:carboxylic acid metabolic process"/>
    <property type="evidence" value="ECO:0007669"/>
    <property type="project" value="InterPro"/>
</dbReference>
<dbReference type="Gene3D" id="3.40.640.10">
    <property type="entry name" value="Type I PLP-dependent aspartate aminotransferase-like (Major domain)"/>
    <property type="match status" value="1"/>
</dbReference>
<dbReference type="GO" id="GO:0030170">
    <property type="term" value="F:pyridoxal phosphate binding"/>
    <property type="evidence" value="ECO:0007669"/>
    <property type="project" value="InterPro"/>
</dbReference>
<dbReference type="OrthoDB" id="9803665at2"/>
<comment type="cofactor">
    <cofactor evidence="1 6 7">
        <name>pyridoxal 5'-phosphate</name>
        <dbReference type="ChEBI" id="CHEBI:597326"/>
    </cofactor>
</comment>
<evidence type="ECO:0000256" key="1">
    <source>
        <dbReference type="ARBA" id="ARBA00001933"/>
    </source>
</evidence>
<keyword evidence="3" id="KW-0210">Decarboxylase</keyword>
<feature type="modified residue" description="N6-(pyridoxal phosphate)lysine" evidence="6">
    <location>
        <position position="338"/>
    </location>
</feature>
<dbReference type="AlphaFoldDB" id="A0A178KK20"/>
<dbReference type="InterPro" id="IPR015422">
    <property type="entry name" value="PyrdxlP-dep_Trfase_small"/>
</dbReference>
<reference evidence="8 9" key="1">
    <citation type="submission" date="2016-03" db="EMBL/GenBank/DDBJ databases">
        <title>Photobacterium proteolyticum sp. nov. a protease producing bacterium isolated from ocean sediments of Laizhou Bay.</title>
        <authorList>
            <person name="Li Y."/>
        </authorList>
    </citation>
    <scope>NUCLEOTIDE SEQUENCE [LARGE SCALE GENOMIC DNA]</scope>
    <source>
        <strain evidence="8 9">R-40508</strain>
    </source>
</reference>
<dbReference type="GO" id="GO:0016831">
    <property type="term" value="F:carboxy-lyase activity"/>
    <property type="evidence" value="ECO:0007669"/>
    <property type="project" value="UniProtKB-KW"/>
</dbReference>
<comment type="similarity">
    <text evidence="2 7">Belongs to the group II decarboxylase family.</text>
</comment>
<dbReference type="PANTHER" id="PTHR45677">
    <property type="entry name" value="GLUTAMATE DECARBOXYLASE-RELATED"/>
    <property type="match status" value="1"/>
</dbReference>
<name>A0A178KK20_9GAMM</name>
<dbReference type="InterPro" id="IPR015424">
    <property type="entry name" value="PyrdxlP-dep_Trfase"/>
</dbReference>
<organism evidence="8 9">
    <name type="scientific">Photobacterium jeanii</name>
    <dbReference type="NCBI Taxonomy" id="858640"/>
    <lineage>
        <taxon>Bacteria</taxon>
        <taxon>Pseudomonadati</taxon>
        <taxon>Pseudomonadota</taxon>
        <taxon>Gammaproteobacteria</taxon>
        <taxon>Vibrionales</taxon>
        <taxon>Vibrionaceae</taxon>
        <taxon>Photobacterium</taxon>
    </lineage>
</organism>
<keyword evidence="5 7" id="KW-0456">Lyase</keyword>
<dbReference type="Pfam" id="PF00282">
    <property type="entry name" value="Pyridoxal_deC"/>
    <property type="match status" value="1"/>
</dbReference>
<gene>
    <name evidence="8" type="ORF">A3K86_01960</name>
</gene>
<dbReference type="InterPro" id="IPR022517">
    <property type="entry name" value="Asp_decarboxylase_pyridox"/>
</dbReference>
<dbReference type="SUPFAM" id="SSF53383">
    <property type="entry name" value="PLP-dependent transferases"/>
    <property type="match status" value="1"/>
</dbReference>
<evidence type="ECO:0000256" key="2">
    <source>
        <dbReference type="ARBA" id="ARBA00009533"/>
    </source>
</evidence>
<evidence type="ECO:0000256" key="6">
    <source>
        <dbReference type="PIRSR" id="PIRSR602129-50"/>
    </source>
</evidence>
<accession>A0A178KK20</accession>
<keyword evidence="9" id="KW-1185">Reference proteome</keyword>
<sequence length="551" mass="61665">MVVDNRQAEASLESMHRIFTVPEAPDSTLGAIELDISQNLNEFLRHHIAAVEKPLAEIEKDFSNADIPESPSFVSDHTQFLLDKLVAQSVHTSAPSFIGHMTSALPYFLMPLSKIMIGLNQNLVKIETSKAFTPLERQVLGMIHNLIFDQQTDFYDKWMHSANHSLGAFCSGGTVANITALWVARNNLLKADGDFRGVAQEGLFRAMKHYGYEDLAILVSERGHYSLKKAADVLGIGRDCVIPVKTDGNNRIRTDELKATLTKLEQKRIKPIAIIGVAGTTETGNIDPLEELADIAEQHQIHFHVDAAWGGATLMSNKYRHLLKGVERADSVTIDAHKQLYVPMGAGMVIFKNPASMTAIEHHAEYILRKGSKDLGSHTLEGSRSGMAMLLYASLNIISRPGYELLINASIEKAQYFAGLIKQQVDFELVTEPELCLLTYRYVPAATQQALEYANDEERQQLLEALNDLTQFIQKRQRESGKSFVSRTRIHPEKWQRQITTVFRVVLANPLTSHEILDAVLKEQRVLAQESTISLPEIERLTQAILDRHQS</sequence>
<dbReference type="InterPro" id="IPR002129">
    <property type="entry name" value="PyrdxlP-dep_de-COase"/>
</dbReference>
<evidence type="ECO:0000313" key="9">
    <source>
        <dbReference type="Proteomes" id="UP000078503"/>
    </source>
</evidence>
<dbReference type="Gene3D" id="3.90.1150.10">
    <property type="entry name" value="Aspartate Aminotransferase, domain 1"/>
    <property type="match status" value="1"/>
</dbReference>
<dbReference type="NCBIfam" id="TIGR03799">
    <property type="entry name" value="NOD_PanD_pyr"/>
    <property type="match status" value="1"/>
</dbReference>
<dbReference type="InterPro" id="IPR015421">
    <property type="entry name" value="PyrdxlP-dep_Trfase_major"/>
</dbReference>
<dbReference type="FunFam" id="3.40.640.10:FF:000141">
    <property type="entry name" value="Glutamate decarboxylase"/>
    <property type="match status" value="1"/>
</dbReference>
<dbReference type="PANTHER" id="PTHR45677:SF8">
    <property type="entry name" value="CYSTEINE SULFINIC ACID DECARBOXYLASE"/>
    <property type="match status" value="1"/>
</dbReference>